<name>F1AWX1_ORFV</name>
<sequence>MLSVSALWRTGPAAFCSSVNRSWRSLSAYSPPRSFFTRKAQTSSRSTARRLTARNSVLRKVFAKMSSASRTGSPSAKSGFAAMLWFTPMTSASSAARAATSMKRASASSSAQVAR</sequence>
<proteinExistence type="predicted"/>
<protein>
    <submittedName>
        <fullName evidence="1">PP118</fullName>
    </submittedName>
</protein>
<organismHost>
    <name type="scientific">Homo sapiens</name>
    <name type="common">Human</name>
    <dbReference type="NCBI Taxonomy" id="9606"/>
</organismHost>
<evidence type="ECO:0000313" key="2">
    <source>
        <dbReference type="Proteomes" id="UP000103309"/>
    </source>
</evidence>
<dbReference type="EMBL" id="HM133903">
    <property type="protein sequence ID" value="ADY76786.1"/>
    <property type="molecule type" value="Genomic_DNA"/>
</dbReference>
<accession>F1AWX1</accession>
<reference evidence="1 2" key="1">
    <citation type="submission" date="2010-04" db="EMBL/GenBank/DDBJ databases">
        <title>Novel immune-modulators identified by a rapid, functional screen of the Parapox virus genome.</title>
        <authorList>
            <person name="McGuire M.J."/>
            <person name="Sykes K.F."/>
            <person name="Johnston S.A."/>
        </authorList>
    </citation>
    <scope>NUCLEOTIDE SEQUENCE [LARGE SCALE GENOMIC DNA]</scope>
    <source>
        <strain evidence="1">D1701</strain>
    </source>
</reference>
<dbReference type="Proteomes" id="UP000103309">
    <property type="component" value="Segment"/>
</dbReference>
<organismHost>
    <name type="scientific">Capra hircus</name>
    <name type="common">Goat</name>
    <dbReference type="NCBI Taxonomy" id="9925"/>
</organismHost>
<evidence type="ECO:0000313" key="1">
    <source>
        <dbReference type="EMBL" id="ADY76786.1"/>
    </source>
</evidence>
<organismHost>
    <name type="scientific">Ovis aries</name>
    <name type="common">Sheep</name>
    <dbReference type="NCBI Taxonomy" id="9940"/>
</organismHost>
<organism evidence="1 2">
    <name type="scientific">Orf virus</name>
    <name type="common">ORFV</name>
    <dbReference type="NCBI Taxonomy" id="10258"/>
    <lineage>
        <taxon>Viruses</taxon>
        <taxon>Varidnaviria</taxon>
        <taxon>Bamfordvirae</taxon>
        <taxon>Nucleocytoviricota</taxon>
        <taxon>Pokkesviricetes</taxon>
        <taxon>Chitovirales</taxon>
        <taxon>Poxviridae</taxon>
        <taxon>Chordopoxvirinae</taxon>
        <taxon>Parapoxvirus</taxon>
        <taxon>Parapoxvirus orf</taxon>
    </lineage>
</organism>